<gene>
    <name evidence="14" type="ORF">FHX48_001868</name>
</gene>
<evidence type="ECO:0000256" key="10">
    <source>
        <dbReference type="SAM" id="Phobius"/>
    </source>
</evidence>
<dbReference type="CDD" id="cd08983">
    <property type="entry name" value="GH43_Bt3655-like"/>
    <property type="match status" value="2"/>
</dbReference>
<dbReference type="Gene3D" id="2.60.40.2700">
    <property type="match status" value="1"/>
</dbReference>
<proteinExistence type="inferred from homology"/>
<dbReference type="GO" id="GO:0005975">
    <property type="term" value="P:carbohydrate metabolic process"/>
    <property type="evidence" value="ECO:0007669"/>
    <property type="project" value="InterPro"/>
</dbReference>
<feature type="domain" description="LamG-like jellyroll fold" evidence="12">
    <location>
        <begin position="104"/>
        <end position="247"/>
    </location>
</feature>
<dbReference type="SUPFAM" id="SSF75005">
    <property type="entry name" value="Arabinanase/levansucrase/invertase"/>
    <property type="match status" value="3"/>
</dbReference>
<dbReference type="Gene3D" id="2.60.40.2340">
    <property type="match status" value="1"/>
</dbReference>
<dbReference type="RefSeq" id="WP_167046406.1">
    <property type="nucleotide sequence ID" value="NZ_JAAOZB010000001.1"/>
</dbReference>
<feature type="active site" description="Proton donor" evidence="7">
    <location>
        <position position="2111"/>
    </location>
</feature>
<feature type="transmembrane region" description="Helical" evidence="10">
    <location>
        <begin position="2442"/>
        <end position="2462"/>
    </location>
</feature>
<keyword evidence="15" id="KW-1185">Reference proteome</keyword>
<dbReference type="SMART" id="SM00560">
    <property type="entry name" value="LamGL"/>
    <property type="match status" value="3"/>
</dbReference>
<dbReference type="Proteomes" id="UP000526083">
    <property type="component" value="Unassembled WGS sequence"/>
</dbReference>
<dbReference type="Gene3D" id="2.115.10.20">
    <property type="entry name" value="Glycosyl hydrolase domain, family 43"/>
    <property type="match status" value="3"/>
</dbReference>
<feature type="domain" description="LamG-like jellyroll fold" evidence="12">
    <location>
        <begin position="1690"/>
        <end position="1832"/>
    </location>
</feature>
<feature type="domain" description="BIG2" evidence="13">
    <location>
        <begin position="248"/>
        <end position="334"/>
    </location>
</feature>
<feature type="chain" id="PRO_5031267405" evidence="11">
    <location>
        <begin position="42"/>
        <end position="2469"/>
    </location>
</feature>
<evidence type="ECO:0000256" key="1">
    <source>
        <dbReference type="ARBA" id="ARBA00004834"/>
    </source>
</evidence>
<dbReference type="PANTHER" id="PTHR43301">
    <property type="entry name" value="ARABINAN ENDO-1,5-ALPHA-L-ARABINOSIDASE"/>
    <property type="match status" value="1"/>
</dbReference>
<keyword evidence="10" id="KW-1133">Transmembrane helix</keyword>
<evidence type="ECO:0000256" key="8">
    <source>
        <dbReference type="PIRSR" id="PIRSR606710-2"/>
    </source>
</evidence>
<feature type="site" description="Important for catalytic activity, responsible for pKa modulation of the active site Glu and correct orientation of both the proton donor and substrate" evidence="8">
    <location>
        <position position="2062"/>
    </location>
</feature>
<dbReference type="InterPro" id="IPR003343">
    <property type="entry name" value="Big_2"/>
</dbReference>
<keyword evidence="4" id="KW-0378">Hydrolase</keyword>
<dbReference type="InterPro" id="IPR006311">
    <property type="entry name" value="TAT_signal"/>
</dbReference>
<feature type="domain" description="LamG-like jellyroll fold" evidence="12">
    <location>
        <begin position="1027"/>
        <end position="1165"/>
    </location>
</feature>
<dbReference type="SUPFAM" id="SSF49373">
    <property type="entry name" value="Invasin/intimin cell-adhesion fragments"/>
    <property type="match status" value="1"/>
</dbReference>
<name>A0A7W3JPS6_9MICO</name>
<reference evidence="14 15" key="1">
    <citation type="submission" date="2020-07" db="EMBL/GenBank/DDBJ databases">
        <title>Sequencing the genomes of 1000 actinobacteria strains.</title>
        <authorList>
            <person name="Klenk H.-P."/>
        </authorList>
    </citation>
    <scope>NUCLEOTIDE SEQUENCE [LARGE SCALE GENOMIC DNA]</scope>
    <source>
        <strain evidence="14 15">DSM 27576</strain>
    </source>
</reference>
<dbReference type="SUPFAM" id="SSF49899">
    <property type="entry name" value="Concanavalin A-like lectins/glucanases"/>
    <property type="match status" value="3"/>
</dbReference>
<feature type="active site" description="Proton acceptor" evidence="7">
    <location>
        <position position="1939"/>
    </location>
</feature>
<dbReference type="Gene3D" id="2.60.40.1080">
    <property type="match status" value="1"/>
</dbReference>
<evidence type="ECO:0000259" key="12">
    <source>
        <dbReference type="SMART" id="SM00560"/>
    </source>
</evidence>
<dbReference type="InterPro" id="IPR050727">
    <property type="entry name" value="GH43_arabinanases"/>
</dbReference>
<feature type="signal peptide" evidence="11">
    <location>
        <begin position="1"/>
        <end position="41"/>
    </location>
</feature>
<dbReference type="PANTHER" id="PTHR43301:SF3">
    <property type="entry name" value="ARABINAN ENDO-1,5-ALPHA-L-ARABINOSIDASE A-RELATED"/>
    <property type="match status" value="1"/>
</dbReference>
<evidence type="ECO:0000256" key="9">
    <source>
        <dbReference type="SAM" id="MobiDB-lite"/>
    </source>
</evidence>
<dbReference type="InterPro" id="IPR006710">
    <property type="entry name" value="Glyco_hydro_43"/>
</dbReference>
<keyword evidence="5" id="KW-1015">Disulfide bond</keyword>
<evidence type="ECO:0000256" key="4">
    <source>
        <dbReference type="ARBA" id="ARBA00022801"/>
    </source>
</evidence>
<comment type="similarity">
    <text evidence="2">Belongs to the glycosyl hydrolase 43 family.</text>
</comment>
<evidence type="ECO:0000256" key="6">
    <source>
        <dbReference type="ARBA" id="ARBA00023295"/>
    </source>
</evidence>
<dbReference type="Pfam" id="PF20578">
    <property type="entry name" value="aBig_2"/>
    <property type="match status" value="2"/>
</dbReference>
<organism evidence="14 15">
    <name type="scientific">Microbacterium halimionae</name>
    <dbReference type="NCBI Taxonomy" id="1526413"/>
    <lineage>
        <taxon>Bacteria</taxon>
        <taxon>Bacillati</taxon>
        <taxon>Actinomycetota</taxon>
        <taxon>Actinomycetes</taxon>
        <taxon>Micrococcales</taxon>
        <taxon>Microbacteriaceae</taxon>
        <taxon>Microbacterium</taxon>
    </lineage>
</organism>
<accession>A0A7W3JPS6</accession>
<dbReference type="Pfam" id="PF13385">
    <property type="entry name" value="Laminin_G_3"/>
    <property type="match status" value="3"/>
</dbReference>
<evidence type="ECO:0000256" key="3">
    <source>
        <dbReference type="ARBA" id="ARBA00022729"/>
    </source>
</evidence>
<dbReference type="GO" id="GO:0004553">
    <property type="term" value="F:hydrolase activity, hydrolyzing O-glycosyl compounds"/>
    <property type="evidence" value="ECO:0007669"/>
    <property type="project" value="InterPro"/>
</dbReference>
<evidence type="ECO:0000259" key="13">
    <source>
        <dbReference type="SMART" id="SM00635"/>
    </source>
</evidence>
<keyword evidence="3 11" id="KW-0732">Signal</keyword>
<dbReference type="CDD" id="cd18828">
    <property type="entry name" value="GH43_BT3675-like"/>
    <property type="match status" value="1"/>
</dbReference>
<evidence type="ECO:0000256" key="7">
    <source>
        <dbReference type="PIRSR" id="PIRSR606710-1"/>
    </source>
</evidence>
<dbReference type="InterPro" id="IPR008964">
    <property type="entry name" value="Invasin/intimin_cell_adhesion"/>
</dbReference>
<dbReference type="SMART" id="SM00635">
    <property type="entry name" value="BID_2"/>
    <property type="match status" value="3"/>
</dbReference>
<keyword evidence="10" id="KW-0472">Membrane</keyword>
<feature type="domain" description="BIG2" evidence="13">
    <location>
        <begin position="1205"/>
        <end position="1291"/>
    </location>
</feature>
<keyword evidence="6" id="KW-0326">Glycosidase</keyword>
<evidence type="ECO:0000256" key="5">
    <source>
        <dbReference type="ARBA" id="ARBA00023157"/>
    </source>
</evidence>
<sequence>MHRSRTLLARPFSRNRALKFTAGAAIATLALTGIVPGAAVAADEDLVAHYALDETEGTVAHDSSGAGRDGTIVGNPTLAAGEGIRLDGVDDYVKLPNNLLEGLDSITITMDVLIASDQATPYFIYGLGNPATSQAGTGYLFATGNNYRTTISPNNWSGEKNTTNSTALARGVWKSIAYTLDSATQTGTLYLDGAQVGQTTDIAITPASLGGGVTTSNNIGKSNYAADRLLKGNVRDFRIYDSALAAGDVSALALTPAERVSGDLGLINLGDLSNVTSNLTLPTSSRYGTTVTWTSSNDVVVSNTGRVARPSRGDGDATVTLTATAKSGDATDTRTFEVTVPENQDATEEERQADLDALAIANADDIRGNITLTDTGAVNGTEITWTASPENVISTTANGDIAAGVVTRGDNDQAVTLTARSGTLSRTFDVTVRAAHGADENAAYLFTYFNGEGGPAGESVRLAVSEGTDALDWHDLNGGAAVLSSDEGTRGVRDPFIIRSPEGDRFYLLATDLNTESVGFAQAQRDGSRFLEIWESTDLVNWSDQRHVEVSSEFAGNTWAPEAFYDEARGEYLVFWASNLYESASVDGRNNTASYNRMMYSTTRDFVTFSEPQIWIDSERREGGYGMIDSSIIKNGDTYFRFTKEEGPMNVLLQKSNDLRAAITHDGIGTAFSTTDDANQWSLVTERIGVGQSYANPTGAISTYTNGEGPTVFPSIDNPDQWYLFIDQPSYHGGQGYAAMTSANQGKTWTVMDSSGLPNSPRHGTVMPITRAEHDRLATKYQPELLVTSVESSTVEVPVGGPAAVSLPETATATFGNDGGRTEEVKVSWETPDFSGLGAVGDTVTVEGWIDNGSATPATVTFVATAEPTATDFAIDTARAGIRPGETEQVAFTVAGSGAIPAVEWTSSDDTVATVSDAGVVTAVTEGDVTITATAGLARETATLRVAATPADLQLWYDFDSVPETGDGATVADLSGNGRDGTINGAGAATVTGSNGDGRALDLPGGTSTSGAAWVGLPTGIIDSDQEDITYSAWLKPDNARNCEWNISLGESRSRNSYLFDSALCGGDSRAGVKAGATETLARSATLSAGNWTHLAIVLDGGSKITAYVNGTAVSSANTAVVASALAAVASPNGGAIGRSPYNGDPFYGGAVDDVRVYGSALTATQVASVMEGVLDPTAADADTEWVTRTAAAVKGLPFAGENSDVTGNILLPETLAEIQGLDAEDGAETVKIEWSSSDTAAISETDMPSGTSTAGQPDVIAKGRVVRASADNNVTLTATITRGGATEVVEIPVTVKAAVEDQEYEGYAFAYFTGNTLAGEKIYMAASDGNDALSWSELNDGQPVLESEYGTKGLRDPFVIRSPEGDKFYLIATDLSIGGGTSWDASQRSGSRYLEVWESTDLINWSEQRHVRVSPDEAGNTWAPEAYYDDSIGEYVVFWASKLYDSADTNHTGSTYNRMMYATTRDFETFSEPQIWQDGTSRIDSTVLEVDDVYYRFTKDEGAGTTGCSDIIQESSESLRAPLTDWTMTDSCIGRDAGTQAVEGPSIFAANENDVNGDGYYLFVDEYGGRGYIPLHSDDIANPDWKVPASFDLPASPRHGTVVPVTAAELEALSELKAQGPDPVKSNEDGEVLRYDFTDGEGTTLHDSSGNGYDATIAGGTWTAEDSLSLNGTSGQYVDLPDNILSGVEDVTVETEVWIDPTQGGNYFIYNMGNTDSGGVGNGYFFATGDGTYRSSIASGNWTTEQTVNSGTKLERGRWAHLTYTLEGTTARLYLDGIQVAEKTGVTLDPGDIGNGATTANYLGRSAYNADNRLKGQLREFAIYNRALSAGEVLAQSGNASALVDITLEDADALKVAPIIDSTAHTVVFPVKPGVDVTALTPVFASGDGATVAPASGTTVDLSSPVTYTLTAEAGEETEWTMSALVMASPVLPGYYADPNIAVFGGTYYLYATTDGYSGWGGQDFYVWSSTDLVEWTRSAAPILTLDGEDGNVPWASGNAWAPTITERDGKYYFYFSGHNDSYGRKTMGVAIADSPDGPFTAQPEAMVLNNETVTSGQAIDPAAFKDPVSGDYYLFWGNGSPVYAKLSDNMTSLEPGTISRISGLTDFREGAFVNYRDGLYHLTYSIDDTGSENYRVGYATATSIDGPWTYRGVLLQKDLSLGIKGTGHNSIINVPGTDDWYIAYHRFGMPGGDGTHRETTIDKLTIGDDGLFQTVTPTLTSVEAQTIEDPNPLTVAISGDPKVGETLSVDTNEEWTASEIQWTRNGTAVAGATAATYELSDADIDATIGVQVTGAKALWPGMTVEAEVGPIVGSGTVTPEPTPTPTTDPTDPTDPTAEAEWADVSLAGGGSVEQGGTLRVSVTGLTLGQQIGATLRSEPILVTGIPAADASGSVYFEVPIPSDFALGAHRLIITSPGYDDLVIGVSVVAPGVLAVTGAQVPLGILLAAMMLLVIGGMITVTRRRRTA</sequence>
<evidence type="ECO:0000256" key="11">
    <source>
        <dbReference type="SAM" id="SignalP"/>
    </source>
</evidence>
<dbReference type="InterPro" id="IPR006558">
    <property type="entry name" value="LamG-like"/>
</dbReference>
<dbReference type="Pfam" id="PF04616">
    <property type="entry name" value="Glyco_hydro_43"/>
    <property type="match status" value="2"/>
</dbReference>
<dbReference type="PROSITE" id="PS51318">
    <property type="entry name" value="TAT"/>
    <property type="match status" value="1"/>
</dbReference>
<dbReference type="Gene3D" id="2.60.120.200">
    <property type="match status" value="3"/>
</dbReference>
<dbReference type="InterPro" id="IPR046780">
    <property type="entry name" value="aBig_2"/>
</dbReference>
<protein>
    <submittedName>
        <fullName evidence="14">Beta-xylosidase</fullName>
    </submittedName>
</protein>
<comment type="caution">
    <text evidence="14">The sequence shown here is derived from an EMBL/GenBank/DDBJ whole genome shotgun (WGS) entry which is preliminary data.</text>
</comment>
<evidence type="ECO:0000313" key="14">
    <source>
        <dbReference type="EMBL" id="MBA8816775.1"/>
    </source>
</evidence>
<feature type="region of interest" description="Disordered" evidence="9">
    <location>
        <begin position="2315"/>
        <end position="2337"/>
    </location>
</feature>
<dbReference type="EMBL" id="JACGWY010000003">
    <property type="protein sequence ID" value="MBA8816775.1"/>
    <property type="molecule type" value="Genomic_DNA"/>
</dbReference>
<comment type="pathway">
    <text evidence="1">Glycan metabolism; L-arabinan degradation.</text>
</comment>
<dbReference type="InterPro" id="IPR023296">
    <property type="entry name" value="Glyco_hydro_beta-prop_sf"/>
</dbReference>
<evidence type="ECO:0000313" key="15">
    <source>
        <dbReference type="Proteomes" id="UP000526083"/>
    </source>
</evidence>
<evidence type="ECO:0000256" key="2">
    <source>
        <dbReference type="ARBA" id="ARBA00009865"/>
    </source>
</evidence>
<feature type="domain" description="BIG2" evidence="13">
    <location>
        <begin position="869"/>
        <end position="945"/>
    </location>
</feature>
<keyword evidence="10" id="KW-0812">Transmembrane</keyword>
<dbReference type="Pfam" id="PF02368">
    <property type="entry name" value="Big_2"/>
    <property type="match status" value="1"/>
</dbReference>
<dbReference type="InterPro" id="IPR013320">
    <property type="entry name" value="ConA-like_dom_sf"/>
</dbReference>